<proteinExistence type="predicted"/>
<keyword evidence="2" id="KW-1185">Reference proteome</keyword>
<sequence length="44" mass="4951">MFGLTHLPLAPSRCGRLCPCAETRPSVRPKCALLHLEKVVERYT</sequence>
<evidence type="ECO:0000313" key="1">
    <source>
        <dbReference type="EMBL" id="EEA89578.1"/>
    </source>
</evidence>
<dbReference type="HOGENOM" id="CLU_3214886_0_0_11"/>
<dbReference type="AlphaFoldDB" id="B6GDQ3"/>
<protein>
    <submittedName>
        <fullName evidence="1">Uncharacterized protein</fullName>
    </submittedName>
</protein>
<organism evidence="1 2">
    <name type="scientific">Collinsella stercoris DSM 13279</name>
    <dbReference type="NCBI Taxonomy" id="445975"/>
    <lineage>
        <taxon>Bacteria</taxon>
        <taxon>Bacillati</taxon>
        <taxon>Actinomycetota</taxon>
        <taxon>Coriobacteriia</taxon>
        <taxon>Coriobacteriales</taxon>
        <taxon>Coriobacteriaceae</taxon>
        <taxon>Collinsella</taxon>
    </lineage>
</organism>
<comment type="caution">
    <text evidence="1">The sequence shown here is derived from an EMBL/GenBank/DDBJ whole genome shotgun (WGS) entry which is preliminary data.</text>
</comment>
<dbReference type="EMBL" id="ABXJ01000129">
    <property type="protein sequence ID" value="EEA89578.1"/>
    <property type="molecule type" value="Genomic_DNA"/>
</dbReference>
<dbReference type="Proteomes" id="UP000003560">
    <property type="component" value="Unassembled WGS sequence"/>
</dbReference>
<gene>
    <name evidence="1" type="ORF">COLSTE_02236</name>
</gene>
<reference evidence="1 2" key="2">
    <citation type="submission" date="2008-10" db="EMBL/GenBank/DDBJ databases">
        <authorList>
            <person name="Fulton L."/>
            <person name="Clifton S."/>
            <person name="Fulton B."/>
            <person name="Xu J."/>
            <person name="Minx P."/>
            <person name="Pepin K.H."/>
            <person name="Johnson M."/>
            <person name="Thiruvilangam P."/>
            <person name="Bhonagiri V."/>
            <person name="Nash W.E."/>
            <person name="Mardis E.R."/>
            <person name="Wilson R.K."/>
        </authorList>
    </citation>
    <scope>NUCLEOTIDE SEQUENCE [LARGE SCALE GENOMIC DNA]</scope>
    <source>
        <strain evidence="1 2">DSM 13279</strain>
    </source>
</reference>
<reference evidence="1 2" key="1">
    <citation type="submission" date="2008-10" db="EMBL/GenBank/DDBJ databases">
        <title>Draft genome sequence of Collinsella stercoris (DSM 13279).</title>
        <authorList>
            <person name="Sudarsanam P."/>
            <person name="Ley R."/>
            <person name="Guruge J."/>
            <person name="Turnbaugh P.J."/>
            <person name="Mahowald M."/>
            <person name="Liep D."/>
            <person name="Gordon J."/>
        </authorList>
    </citation>
    <scope>NUCLEOTIDE SEQUENCE [LARGE SCALE GENOMIC DNA]</scope>
    <source>
        <strain evidence="1 2">DSM 13279</strain>
    </source>
</reference>
<name>B6GDQ3_9ACTN</name>
<evidence type="ECO:0000313" key="2">
    <source>
        <dbReference type="Proteomes" id="UP000003560"/>
    </source>
</evidence>
<accession>B6GDQ3</accession>
<dbReference type="STRING" id="445975.COLSTE_02236"/>